<dbReference type="RefSeq" id="WP_254157895.1">
    <property type="nucleotide sequence ID" value="NZ_CP100355.1"/>
</dbReference>
<keyword evidence="2" id="KW-1185">Reference proteome</keyword>
<dbReference type="Proteomes" id="UP001056855">
    <property type="component" value="Chromosome"/>
</dbReference>
<organism evidence="1 2">
    <name type="scientific">Natronosalvus rutilus</name>
    <dbReference type="NCBI Taxonomy" id="2953753"/>
    <lineage>
        <taxon>Archaea</taxon>
        <taxon>Methanobacteriati</taxon>
        <taxon>Methanobacteriota</taxon>
        <taxon>Stenosarchaea group</taxon>
        <taxon>Halobacteria</taxon>
        <taxon>Halobacteriales</taxon>
        <taxon>Natrialbaceae</taxon>
        <taxon>Natronosalvus</taxon>
    </lineage>
</organism>
<dbReference type="EMBL" id="CP100355">
    <property type="protein sequence ID" value="UTF53434.1"/>
    <property type="molecule type" value="Genomic_DNA"/>
</dbReference>
<protein>
    <submittedName>
        <fullName evidence="1">Uncharacterized protein</fullName>
    </submittedName>
</protein>
<evidence type="ECO:0000313" key="1">
    <source>
        <dbReference type="EMBL" id="UTF53434.1"/>
    </source>
</evidence>
<reference evidence="1" key="1">
    <citation type="submission" date="2022-06" db="EMBL/GenBank/DDBJ databases">
        <title>Diverse halophilic archaea isolated from saline environments.</title>
        <authorList>
            <person name="Cui H.-L."/>
        </authorList>
    </citation>
    <scope>NUCLEOTIDE SEQUENCE</scope>
    <source>
        <strain evidence="1">WLHS1</strain>
    </source>
</reference>
<dbReference type="KEGG" id="sawl:NGM29_16955"/>
<accession>A0A9E7NAF3</accession>
<dbReference type="GeneID" id="73291771"/>
<sequence length="150" mass="16699">MVSHHAAWEDTEDGYKNGEIGVFVTPTYVVSKEGVNYARESDTGANANVYSVSFRTGIESGYERRKSLVDFKDPRTAWEYANLATHYIEHANIAEFAVLELQGRGTPTDQNWIPDGVVADMAAEEVMRKMLGRHESQLDDALERVSAAIS</sequence>
<dbReference type="AlphaFoldDB" id="A0A9E7NAF3"/>
<proteinExistence type="predicted"/>
<gene>
    <name evidence="1" type="ORF">NGM29_16955</name>
</gene>
<evidence type="ECO:0000313" key="2">
    <source>
        <dbReference type="Proteomes" id="UP001056855"/>
    </source>
</evidence>
<name>A0A9E7NAF3_9EURY</name>